<accession>A0AC34Q216</accession>
<evidence type="ECO:0000313" key="1">
    <source>
        <dbReference type="Proteomes" id="UP000887576"/>
    </source>
</evidence>
<name>A0AC34Q216_9BILA</name>
<dbReference type="WBParaSite" id="JU765_v2.g12121.t1">
    <property type="protein sequence ID" value="JU765_v2.g12121.t1"/>
    <property type="gene ID" value="JU765_v2.g12121"/>
</dbReference>
<protein>
    <submittedName>
        <fullName evidence="2">Uncharacterized protein</fullName>
    </submittedName>
</protein>
<proteinExistence type="predicted"/>
<evidence type="ECO:0000313" key="2">
    <source>
        <dbReference type="WBParaSite" id="JU765_v2.g12121.t1"/>
    </source>
</evidence>
<organism evidence="1 2">
    <name type="scientific">Panagrolaimus sp. JU765</name>
    <dbReference type="NCBI Taxonomy" id="591449"/>
    <lineage>
        <taxon>Eukaryota</taxon>
        <taxon>Metazoa</taxon>
        <taxon>Ecdysozoa</taxon>
        <taxon>Nematoda</taxon>
        <taxon>Chromadorea</taxon>
        <taxon>Rhabditida</taxon>
        <taxon>Tylenchina</taxon>
        <taxon>Panagrolaimomorpha</taxon>
        <taxon>Panagrolaimoidea</taxon>
        <taxon>Panagrolaimidae</taxon>
        <taxon>Panagrolaimus</taxon>
    </lineage>
</organism>
<reference evidence="2" key="1">
    <citation type="submission" date="2022-11" db="UniProtKB">
        <authorList>
            <consortium name="WormBaseParasite"/>
        </authorList>
    </citation>
    <scope>IDENTIFICATION</scope>
</reference>
<dbReference type="Proteomes" id="UP000887576">
    <property type="component" value="Unplaced"/>
</dbReference>
<sequence length="253" mass="27526">MEQQTLGSNYPNVPSIHEILLAEKRNRPPLLRRTSHSDPNLDEQNLVHLVASAFEARNNGTPMMTLDSVKSTPAAMPNLSTNPSQQSEVIGRNFSAFNLGLIGAEDNTNSIRKAASFIHGTSLGLGRKPSNSSLLHLTPSFHIGGGILPPSVIPSTHEEHSGGLSFNVNNSNSLAVKQNTDIQHSASMGGGLFNNSNNDNNPNRVPGGMVPNSSSESLNSANHKVWYQLVTMIILFFRLVLWVYLEEDFLPNH</sequence>